<organism evidence="1">
    <name type="scientific">Lepeophtheirus salmonis</name>
    <name type="common">Salmon louse</name>
    <name type="synonym">Caligus salmonis</name>
    <dbReference type="NCBI Taxonomy" id="72036"/>
    <lineage>
        <taxon>Eukaryota</taxon>
        <taxon>Metazoa</taxon>
        <taxon>Ecdysozoa</taxon>
        <taxon>Arthropoda</taxon>
        <taxon>Crustacea</taxon>
        <taxon>Multicrustacea</taxon>
        <taxon>Hexanauplia</taxon>
        <taxon>Copepoda</taxon>
        <taxon>Siphonostomatoida</taxon>
        <taxon>Caligidae</taxon>
        <taxon>Lepeophtheirus</taxon>
    </lineage>
</organism>
<protein>
    <submittedName>
        <fullName evidence="1">Uncharacterized protein</fullName>
    </submittedName>
</protein>
<sequence>MQVLAEVLPGSSRHIKQLISSCVSPYLFGPVQS</sequence>
<reference evidence="1" key="1">
    <citation type="submission" date="2014-05" db="EMBL/GenBank/DDBJ databases">
        <authorList>
            <person name="Chronopoulou M."/>
        </authorList>
    </citation>
    <scope>NUCLEOTIDE SEQUENCE</scope>
    <source>
        <tissue evidence="1">Whole organism</tissue>
    </source>
</reference>
<proteinExistence type="predicted"/>
<accession>A0A0K2V969</accession>
<evidence type="ECO:0000313" key="1">
    <source>
        <dbReference type="EMBL" id="CDW47029.1"/>
    </source>
</evidence>
<name>A0A0K2V969_LEPSM</name>
<dbReference type="AlphaFoldDB" id="A0A0K2V969"/>
<dbReference type="EMBL" id="HACA01029668">
    <property type="protein sequence ID" value="CDW47029.1"/>
    <property type="molecule type" value="Transcribed_RNA"/>
</dbReference>